<keyword evidence="3" id="KW-1185">Reference proteome</keyword>
<dbReference type="EMBL" id="CP009286">
    <property type="protein sequence ID" value="AIQ63124.1"/>
    <property type="molecule type" value="Genomic_DNA"/>
</dbReference>
<protein>
    <submittedName>
        <fullName evidence="2">Uncharacterized protein</fullName>
    </submittedName>
</protein>
<evidence type="ECO:0000313" key="2">
    <source>
        <dbReference type="EMBL" id="AIQ63124.1"/>
    </source>
</evidence>
<gene>
    <name evidence="2" type="ORF">PSTEL_08475</name>
</gene>
<dbReference type="AlphaFoldDB" id="A0A089N315"/>
<organism evidence="2 3">
    <name type="scientific">Paenibacillus stellifer</name>
    <dbReference type="NCBI Taxonomy" id="169760"/>
    <lineage>
        <taxon>Bacteria</taxon>
        <taxon>Bacillati</taxon>
        <taxon>Bacillota</taxon>
        <taxon>Bacilli</taxon>
        <taxon>Bacillales</taxon>
        <taxon>Paenibacillaceae</taxon>
        <taxon>Paenibacillus</taxon>
    </lineage>
</organism>
<dbReference type="HOGENOM" id="CLU_086966_0_0_9"/>
<proteinExistence type="predicted"/>
<reference evidence="2 3" key="1">
    <citation type="submission" date="2014-08" db="EMBL/GenBank/DDBJ databases">
        <title>Comparative genomics of the Paenibacillus odorifer group.</title>
        <authorList>
            <person name="den Bakker H.C."/>
            <person name="Tsai Y.-C."/>
            <person name="Martin N."/>
            <person name="Korlach J."/>
            <person name="Wiedmann M."/>
        </authorList>
    </citation>
    <scope>NUCLEOTIDE SEQUENCE [LARGE SCALE GENOMIC DNA]</scope>
    <source>
        <strain evidence="2 3">DSM 14472</strain>
    </source>
</reference>
<accession>A0A089N315</accession>
<evidence type="ECO:0000256" key="1">
    <source>
        <dbReference type="SAM" id="MobiDB-lite"/>
    </source>
</evidence>
<dbReference type="RefSeq" id="WP_038694576.1">
    <property type="nucleotide sequence ID" value="NZ_CP009286.1"/>
</dbReference>
<sequence length="295" mass="30814">MSTTIYNSYSQKNYYNYENLLSAVKTAAAESTSTSAAKSSTTEAANTEYAEISSLALQYFAQLSDDTDTEATSTGIYSRPPGRQLPPPLNPDQMKSILESIQSKLSASTDAASDDTVSALDSSADSASLTAEDSTVDSLSKLLSDTDLDSLSDEDIASLFAQVQSVPGSFAYAMPDDQEGNGGPGGIPPMLKAMGAVPPPFMRGANNDAALDDTSATGEVTQEDDGAAGKLSTDDIKTLLEYLQKAGDADSTGESDDVSGDDQLTAVRSLLSGIDISSASDDELDDLFNRVLQIV</sequence>
<dbReference type="KEGG" id="pste:PSTEL_08475"/>
<dbReference type="Proteomes" id="UP000029507">
    <property type="component" value="Chromosome"/>
</dbReference>
<evidence type="ECO:0000313" key="3">
    <source>
        <dbReference type="Proteomes" id="UP000029507"/>
    </source>
</evidence>
<name>A0A089N315_9BACL</name>
<feature type="region of interest" description="Disordered" evidence="1">
    <location>
        <begin position="70"/>
        <end position="93"/>
    </location>
</feature>
<dbReference type="OrthoDB" id="2665211at2"/>